<feature type="compositionally biased region" description="Basic and acidic residues" evidence="1">
    <location>
        <begin position="326"/>
        <end position="337"/>
    </location>
</feature>
<evidence type="ECO:0000313" key="4">
    <source>
        <dbReference type="Proteomes" id="UP000429211"/>
    </source>
</evidence>
<dbReference type="CDD" id="cd00090">
    <property type="entry name" value="HTH_ARSR"/>
    <property type="match status" value="1"/>
</dbReference>
<feature type="compositionally biased region" description="Basic and acidic residues" evidence="1">
    <location>
        <begin position="133"/>
        <end position="150"/>
    </location>
</feature>
<accession>A0A6N2S092</accession>
<dbReference type="AlphaFoldDB" id="A0A6N2S092"/>
<feature type="region of interest" description="Disordered" evidence="1">
    <location>
        <begin position="401"/>
        <end position="427"/>
    </location>
</feature>
<proteinExistence type="predicted"/>
<feature type="compositionally biased region" description="Basic residues" evidence="1">
    <location>
        <begin position="106"/>
        <end position="115"/>
    </location>
</feature>
<evidence type="ECO:0000313" key="3">
    <source>
        <dbReference type="EMBL" id="VYS86189.1"/>
    </source>
</evidence>
<feature type="region of interest" description="Disordered" evidence="1">
    <location>
        <begin position="326"/>
        <end position="349"/>
    </location>
</feature>
<dbReference type="EMBL" id="CACRSP010000003">
    <property type="protein sequence ID" value="VYS86189.1"/>
    <property type="molecule type" value="Genomic_DNA"/>
</dbReference>
<evidence type="ECO:0000256" key="1">
    <source>
        <dbReference type="SAM" id="MobiDB-lite"/>
    </source>
</evidence>
<gene>
    <name evidence="3" type="ORF">BDLFYP24_01242</name>
    <name evidence="2" type="ORF">GBB04_03620</name>
</gene>
<dbReference type="InterPro" id="IPR011991">
    <property type="entry name" value="ArsR-like_HTH"/>
</dbReference>
<dbReference type="Proteomes" id="UP000429211">
    <property type="component" value="Unassembled WGS sequence"/>
</dbReference>
<feature type="region of interest" description="Disordered" evidence="1">
    <location>
        <begin position="99"/>
        <end position="226"/>
    </location>
</feature>
<dbReference type="RefSeq" id="WP_034519651.1">
    <property type="nucleotide sequence ID" value="NZ_CACRSP010000003.1"/>
</dbReference>
<dbReference type="EMBL" id="WDPD01000002">
    <property type="protein sequence ID" value="KAB7462069.1"/>
    <property type="molecule type" value="Genomic_DNA"/>
</dbReference>
<protein>
    <submittedName>
        <fullName evidence="2">Winged helix-turn-helix transcriptional regulator</fullName>
    </submittedName>
</protein>
<sequence length="427" mass="47726">MSVRAVSWAIDQAPVGGNTTARMILVSLADKADEYGRDAYKYVSAIADSIRKSDSTVSRNLAWMEEIGVIERGNQHLVDSYPEYARPIVYDLRLDLVQEPTERQTKKGRPGRPRKTVKDPKPATEHTPSQQEDNTRRKDDDVPKANDSNENKTLTQNRTGFFPQETTAGNPVAPVHPPRSHQCTHPGRTGALHNVLKHPKTNNPTVPTGHLPTEETDRADGGREDEPRADAAVTVLDRLALMRSKLGLSTPATTKTDLRDTGRLIARVTEANGGDIAKSLPLVLAVIDWMPANTFWLRRILTGRDLNGNWDKIANDYAVDRIEETRRHDEEALDRGRPAATKPAHVPDGHVSRHVHTAFCGHVLADMRPHEGEYDHEGSLRAGNPSEWWIACDRHADELNRRDGIEEADRETSMQRDTTRPTERAKP</sequence>
<name>A0A6N2S092_9BIFI</name>
<organism evidence="3">
    <name type="scientific">Bifidobacterium dentium</name>
    <dbReference type="NCBI Taxonomy" id="1689"/>
    <lineage>
        <taxon>Bacteria</taxon>
        <taxon>Bacillati</taxon>
        <taxon>Actinomycetota</taxon>
        <taxon>Actinomycetes</taxon>
        <taxon>Bifidobacteriales</taxon>
        <taxon>Bifidobacteriaceae</taxon>
        <taxon>Bifidobacterium</taxon>
    </lineage>
</organism>
<feature type="compositionally biased region" description="Polar residues" evidence="1">
    <location>
        <begin position="151"/>
        <end position="169"/>
    </location>
</feature>
<feature type="compositionally biased region" description="Basic and acidic residues" evidence="1">
    <location>
        <begin position="212"/>
        <end position="226"/>
    </location>
</feature>
<evidence type="ECO:0000313" key="2">
    <source>
        <dbReference type="EMBL" id="KAB7462069.1"/>
    </source>
</evidence>
<reference evidence="2 4" key="1">
    <citation type="journal article" date="2019" name="Nat. Med.">
        <title>A library of human gut bacterial isolates paired with longitudinal multiomics data enables mechanistic microbiome research.</title>
        <authorList>
            <person name="Poyet M."/>
            <person name="Groussin M."/>
            <person name="Gibbons S.M."/>
            <person name="Avila-Pacheco J."/>
            <person name="Jiang X."/>
            <person name="Kearney S.M."/>
            <person name="Perrotta A.R."/>
            <person name="Berdy B."/>
            <person name="Zhao S."/>
            <person name="Lieberman T.D."/>
            <person name="Swanson P.K."/>
            <person name="Smith M."/>
            <person name="Roesemann S."/>
            <person name="Alexander J.E."/>
            <person name="Rich S.A."/>
            <person name="Livny J."/>
            <person name="Vlamakis H."/>
            <person name="Clish C."/>
            <person name="Bullock K."/>
            <person name="Deik A."/>
            <person name="Scott J."/>
            <person name="Pierce K.A."/>
            <person name="Xavier R.J."/>
            <person name="Alm E.J."/>
        </authorList>
    </citation>
    <scope>NUCLEOTIDE SEQUENCE [LARGE SCALE GENOMIC DNA]</scope>
    <source>
        <strain evidence="2 4">BIOML-A2</strain>
    </source>
</reference>
<reference evidence="3" key="2">
    <citation type="submission" date="2019-11" db="EMBL/GenBank/DDBJ databases">
        <authorList>
            <person name="Feng L."/>
        </authorList>
    </citation>
    <scope>NUCLEOTIDE SEQUENCE</scope>
    <source>
        <strain evidence="3">BdentiumLFYP24</strain>
    </source>
</reference>